<dbReference type="SUPFAM" id="SSF51182">
    <property type="entry name" value="RmlC-like cupins"/>
    <property type="match status" value="1"/>
</dbReference>
<reference evidence="1 2" key="1">
    <citation type="submission" date="2018-04" db="EMBL/GenBank/DDBJ databases">
        <title>Flavobacterium sp. nov., isolated from glacier ice.</title>
        <authorList>
            <person name="Liu Q."/>
            <person name="Xin Y.-H."/>
        </authorList>
    </citation>
    <scope>NUCLEOTIDE SEQUENCE [LARGE SCALE GENOMIC DNA]</scope>
    <source>
        <strain evidence="1 2">RB1R5</strain>
    </source>
</reference>
<organism evidence="1 2">
    <name type="scientific">Flavobacterium psychrotolerans</name>
    <dbReference type="NCBI Taxonomy" id="2169410"/>
    <lineage>
        <taxon>Bacteria</taxon>
        <taxon>Pseudomonadati</taxon>
        <taxon>Bacteroidota</taxon>
        <taxon>Flavobacteriia</taxon>
        <taxon>Flavobacteriales</taxon>
        <taxon>Flavobacteriaceae</taxon>
        <taxon>Flavobacterium</taxon>
    </lineage>
</organism>
<gene>
    <name evidence="1" type="ORF">DB895_07220</name>
</gene>
<keyword evidence="2" id="KW-1185">Reference proteome</keyword>
<sequence>MSAGIGIQHSEMNPSMTEVAKTLQLRVFPKKKMLFQDMTKNHLILKAKSIPLYTLFPLQIKMKETRSGRTNKHFLI</sequence>
<evidence type="ECO:0000313" key="2">
    <source>
        <dbReference type="Proteomes" id="UP000245449"/>
    </source>
</evidence>
<accession>A0A2U1JK54</accession>
<dbReference type="EMBL" id="QCZI01000007">
    <property type="protein sequence ID" value="PWA05379.1"/>
    <property type="molecule type" value="Genomic_DNA"/>
</dbReference>
<protein>
    <submittedName>
        <fullName evidence="1">Uncharacterized protein</fullName>
    </submittedName>
</protein>
<dbReference type="Proteomes" id="UP000245449">
    <property type="component" value="Unassembled WGS sequence"/>
</dbReference>
<comment type="caution">
    <text evidence="1">The sequence shown here is derived from an EMBL/GenBank/DDBJ whole genome shotgun (WGS) entry which is preliminary data.</text>
</comment>
<proteinExistence type="predicted"/>
<dbReference type="InterPro" id="IPR011051">
    <property type="entry name" value="RmlC_Cupin_sf"/>
</dbReference>
<dbReference type="Gene3D" id="2.60.120.10">
    <property type="entry name" value="Jelly Rolls"/>
    <property type="match status" value="1"/>
</dbReference>
<dbReference type="AlphaFoldDB" id="A0A2U1JK54"/>
<dbReference type="InterPro" id="IPR014710">
    <property type="entry name" value="RmlC-like_jellyroll"/>
</dbReference>
<evidence type="ECO:0000313" key="1">
    <source>
        <dbReference type="EMBL" id="PWA05379.1"/>
    </source>
</evidence>
<name>A0A2U1JK54_9FLAO</name>